<sequence>MRLDCAASCEIIKASIYKTFSQGGYNFGLNTASTNTGFCNPHKNKSCDKFLLQKIEHLALKYNDQSSYTWLTLFAAAHDHVSYQPDPQRPIVIMVYRLKNGSRVTEILEDIAEVYDSVLPPWKNYGNITIDGKSFTNSSPEETQKQIQDMLENGFEKEAQKVAVVYDFDKLPSCSVLTFHNYCNNEDAPHKNVAIILTVTGTDENLPSNPKSPDLEEAVSKSFHEKWKDCPEELPPGKIDAMLSRVANNVILLR</sequence>
<comment type="similarity">
    <text evidence="2">Belongs to the TOR1AIP family.</text>
</comment>
<evidence type="ECO:0000256" key="8">
    <source>
        <dbReference type="ARBA" id="ARBA00023242"/>
    </source>
</evidence>
<keyword evidence="5" id="KW-1133">Transmembrane helix</keyword>
<accession>A0A9Q1H450</accession>
<keyword evidence="4" id="KW-0812">Transmembrane</keyword>
<dbReference type="Proteomes" id="UP001152320">
    <property type="component" value="Chromosome 12"/>
</dbReference>
<dbReference type="PANTHER" id="PTHR18843:SF7">
    <property type="entry name" value="LAMINA-ASSOCIATED POLYPEPTIDE 1B ISOFORM 1-RELATED"/>
    <property type="match status" value="1"/>
</dbReference>
<dbReference type="EMBL" id="JAIZAY010000012">
    <property type="protein sequence ID" value="KAJ8032699.1"/>
    <property type="molecule type" value="Genomic_DNA"/>
</dbReference>
<dbReference type="PANTHER" id="PTHR18843">
    <property type="entry name" value="TORSIN-1A-INTERACTING PROTEIN"/>
    <property type="match status" value="1"/>
</dbReference>
<keyword evidence="7" id="KW-0325">Glycoprotein</keyword>
<dbReference type="AlphaFoldDB" id="A0A9Q1H450"/>
<proteinExistence type="inferred from homology"/>
<evidence type="ECO:0000256" key="7">
    <source>
        <dbReference type="ARBA" id="ARBA00023180"/>
    </source>
</evidence>
<organism evidence="11 12">
    <name type="scientific">Holothuria leucospilota</name>
    <name type="common">Black long sea cucumber</name>
    <name type="synonym">Mertensiothuria leucospilota</name>
    <dbReference type="NCBI Taxonomy" id="206669"/>
    <lineage>
        <taxon>Eukaryota</taxon>
        <taxon>Metazoa</taxon>
        <taxon>Echinodermata</taxon>
        <taxon>Eleutherozoa</taxon>
        <taxon>Echinozoa</taxon>
        <taxon>Holothuroidea</taxon>
        <taxon>Aspidochirotacea</taxon>
        <taxon>Aspidochirotida</taxon>
        <taxon>Holothuriidae</taxon>
        <taxon>Holothuria</taxon>
    </lineage>
</organism>
<dbReference type="Pfam" id="PF05609">
    <property type="entry name" value="LAP1_C"/>
    <property type="match status" value="1"/>
</dbReference>
<evidence type="ECO:0000256" key="1">
    <source>
        <dbReference type="ARBA" id="ARBA00004259"/>
    </source>
</evidence>
<keyword evidence="6" id="KW-0472">Membrane</keyword>
<dbReference type="GO" id="GO:0016020">
    <property type="term" value="C:membrane"/>
    <property type="evidence" value="ECO:0007669"/>
    <property type="project" value="TreeGrafter"/>
</dbReference>
<evidence type="ECO:0000313" key="12">
    <source>
        <dbReference type="Proteomes" id="UP001152320"/>
    </source>
</evidence>
<evidence type="ECO:0000313" key="11">
    <source>
        <dbReference type="EMBL" id="KAJ8032699.1"/>
    </source>
</evidence>
<gene>
    <name evidence="11" type="ORF">HOLleu_26298</name>
</gene>
<evidence type="ECO:0000259" key="10">
    <source>
        <dbReference type="Pfam" id="PF05609"/>
    </source>
</evidence>
<feature type="domain" description="Torsin-1A-interacting protein 1/2 AAA+ activator" evidence="10">
    <location>
        <begin position="44"/>
        <end position="228"/>
    </location>
</feature>
<evidence type="ECO:0000256" key="9">
    <source>
        <dbReference type="ARBA" id="ARBA00037847"/>
    </source>
</evidence>
<dbReference type="Gene3D" id="3.40.50.12190">
    <property type="match status" value="1"/>
</dbReference>
<dbReference type="GO" id="GO:0001671">
    <property type="term" value="F:ATPase activator activity"/>
    <property type="evidence" value="ECO:0007669"/>
    <property type="project" value="InterPro"/>
</dbReference>
<dbReference type="OrthoDB" id="6258998at2759"/>
<evidence type="ECO:0000256" key="4">
    <source>
        <dbReference type="ARBA" id="ARBA00022692"/>
    </source>
</evidence>
<comment type="subcellular location">
    <subcellularLocation>
        <location evidence="9">Endomembrane system</location>
        <topology evidence="9">Single-pass membrane protein</topology>
    </subcellularLocation>
    <subcellularLocation>
        <location evidence="1">Nucleus envelope</location>
    </subcellularLocation>
</comment>
<evidence type="ECO:0000256" key="3">
    <source>
        <dbReference type="ARBA" id="ARBA00022553"/>
    </source>
</evidence>
<evidence type="ECO:0000256" key="5">
    <source>
        <dbReference type="ARBA" id="ARBA00022989"/>
    </source>
</evidence>
<keyword evidence="8" id="KW-0539">Nucleus</keyword>
<evidence type="ECO:0000256" key="2">
    <source>
        <dbReference type="ARBA" id="ARBA00007860"/>
    </source>
</evidence>
<keyword evidence="3" id="KW-0597">Phosphoprotein</keyword>
<dbReference type="InterPro" id="IPR008662">
    <property type="entry name" value="TOIP1/2"/>
</dbReference>
<comment type="caution">
    <text evidence="11">The sequence shown here is derived from an EMBL/GenBank/DDBJ whole genome shotgun (WGS) entry which is preliminary data.</text>
</comment>
<keyword evidence="12" id="KW-1185">Reference proteome</keyword>
<dbReference type="InterPro" id="IPR046753">
    <property type="entry name" value="TOIP1/2_C"/>
</dbReference>
<evidence type="ECO:0000256" key="6">
    <source>
        <dbReference type="ARBA" id="ARBA00023136"/>
    </source>
</evidence>
<dbReference type="GO" id="GO:0061024">
    <property type="term" value="P:membrane organization"/>
    <property type="evidence" value="ECO:0007669"/>
    <property type="project" value="TreeGrafter"/>
</dbReference>
<dbReference type="InterPro" id="IPR038599">
    <property type="entry name" value="LAP1C-like_C_sf"/>
</dbReference>
<dbReference type="GO" id="GO:0005635">
    <property type="term" value="C:nuclear envelope"/>
    <property type="evidence" value="ECO:0007669"/>
    <property type="project" value="UniProtKB-SubCell"/>
</dbReference>
<reference evidence="11" key="1">
    <citation type="submission" date="2021-10" db="EMBL/GenBank/DDBJ databases">
        <title>Tropical sea cucumber genome reveals ecological adaptation and Cuvierian tubules defense mechanism.</title>
        <authorList>
            <person name="Chen T."/>
        </authorList>
    </citation>
    <scope>NUCLEOTIDE SEQUENCE</scope>
    <source>
        <strain evidence="11">Nanhai2018</strain>
        <tissue evidence="11">Muscle</tissue>
    </source>
</reference>
<name>A0A9Q1H450_HOLLE</name>
<protein>
    <submittedName>
        <fullName evidence="11">Torsin-1A-interacting protein 1</fullName>
    </submittedName>
</protein>